<dbReference type="SUPFAM" id="SSF89550">
    <property type="entry name" value="PHP domain-like"/>
    <property type="match status" value="1"/>
</dbReference>
<dbReference type="PANTHER" id="PTHR39181">
    <property type="entry name" value="TYROSINE-PROTEIN PHOSPHATASE YWQE"/>
    <property type="match status" value="1"/>
</dbReference>
<sequence>MLNIFRAKRKFQNLEWMQIDMHSHILPSLDDGAATLEDSLQLIQRLSGLGIQKFFFTPHIFEGMYPNTAQSIANAYEKIVLSKYAELAGGYAAEYMVDTYFAGLIQNGEGLITLPNNYVLIEMSYIQESTLIEKAIFDLQVNGYKPILAHPERYVFYHGNVNAIKRLRELGCLLQLNLLSLYGYYGSNEKKAARQLSEKGLVDLVGSDVHHMRHIKALEHWIGKEDLWPYLKQCKLQNQALFDTVDV</sequence>
<comment type="catalytic activity">
    <reaction evidence="4">
        <text>O-phospho-L-tyrosyl-[protein] + H2O = L-tyrosyl-[protein] + phosphate</text>
        <dbReference type="Rhea" id="RHEA:10684"/>
        <dbReference type="Rhea" id="RHEA-COMP:10136"/>
        <dbReference type="Rhea" id="RHEA-COMP:20101"/>
        <dbReference type="ChEBI" id="CHEBI:15377"/>
        <dbReference type="ChEBI" id="CHEBI:43474"/>
        <dbReference type="ChEBI" id="CHEBI:46858"/>
        <dbReference type="ChEBI" id="CHEBI:61978"/>
        <dbReference type="EC" id="3.1.3.48"/>
    </reaction>
</comment>
<dbReference type="PANTHER" id="PTHR39181:SF1">
    <property type="entry name" value="TYROSINE-PROTEIN PHOSPHATASE YWQE"/>
    <property type="match status" value="1"/>
</dbReference>
<dbReference type="InterPro" id="IPR016667">
    <property type="entry name" value="Caps_polysacc_synth_CpsB/CapC"/>
</dbReference>
<evidence type="ECO:0000256" key="2">
    <source>
        <dbReference type="ARBA" id="ARBA00013064"/>
    </source>
</evidence>
<dbReference type="EC" id="3.1.3.48" evidence="2"/>
<dbReference type="Gene3D" id="3.20.20.140">
    <property type="entry name" value="Metal-dependent hydrolases"/>
    <property type="match status" value="1"/>
</dbReference>
<keyword evidence="6" id="KW-1185">Reference proteome</keyword>
<name>A0ABW5UBX4_9SPHI</name>
<organism evidence="5 6">
    <name type="scientific">Sphingobacterium populi</name>
    <dbReference type="NCBI Taxonomy" id="1812824"/>
    <lineage>
        <taxon>Bacteria</taxon>
        <taxon>Pseudomonadati</taxon>
        <taxon>Bacteroidota</taxon>
        <taxon>Sphingobacteriia</taxon>
        <taxon>Sphingobacteriales</taxon>
        <taxon>Sphingobacteriaceae</taxon>
        <taxon>Sphingobacterium</taxon>
    </lineage>
</organism>
<comment type="caution">
    <text evidence="5">The sequence shown here is derived from an EMBL/GenBank/DDBJ whole genome shotgun (WGS) entry which is preliminary data.</text>
</comment>
<keyword evidence="3" id="KW-0378">Hydrolase</keyword>
<evidence type="ECO:0000256" key="3">
    <source>
        <dbReference type="ARBA" id="ARBA00022801"/>
    </source>
</evidence>
<comment type="similarity">
    <text evidence="1">Belongs to the metallo-dependent hydrolases superfamily. CpsB/CapC family.</text>
</comment>
<proteinExistence type="inferred from homology"/>
<dbReference type="EMBL" id="JBHUMB010000006">
    <property type="protein sequence ID" value="MFD2742987.1"/>
    <property type="molecule type" value="Genomic_DNA"/>
</dbReference>
<evidence type="ECO:0000256" key="1">
    <source>
        <dbReference type="ARBA" id="ARBA00005750"/>
    </source>
</evidence>
<protein>
    <recommendedName>
        <fullName evidence="2">protein-tyrosine-phosphatase</fullName>
        <ecNumber evidence="2">3.1.3.48</ecNumber>
    </recommendedName>
</protein>
<dbReference type="RefSeq" id="WP_066754495.1">
    <property type="nucleotide sequence ID" value="NZ_JBHUMB010000006.1"/>
</dbReference>
<accession>A0ABW5UBX4</accession>
<reference evidence="6" key="1">
    <citation type="journal article" date="2019" name="Int. J. Syst. Evol. Microbiol.">
        <title>The Global Catalogue of Microorganisms (GCM) 10K type strain sequencing project: providing services to taxonomists for standard genome sequencing and annotation.</title>
        <authorList>
            <consortium name="The Broad Institute Genomics Platform"/>
            <consortium name="The Broad Institute Genome Sequencing Center for Infectious Disease"/>
            <person name="Wu L."/>
            <person name="Ma J."/>
        </authorList>
    </citation>
    <scope>NUCLEOTIDE SEQUENCE [LARGE SCALE GENOMIC DNA]</scope>
    <source>
        <strain evidence="6">KCTC 42247</strain>
    </source>
</reference>
<dbReference type="InterPro" id="IPR016195">
    <property type="entry name" value="Pol/histidinol_Pase-like"/>
</dbReference>
<evidence type="ECO:0000313" key="6">
    <source>
        <dbReference type="Proteomes" id="UP001597418"/>
    </source>
</evidence>
<dbReference type="Proteomes" id="UP001597418">
    <property type="component" value="Unassembled WGS sequence"/>
</dbReference>
<evidence type="ECO:0000313" key="5">
    <source>
        <dbReference type="EMBL" id="MFD2742987.1"/>
    </source>
</evidence>
<gene>
    <name evidence="5" type="ORF">ACFSQ6_06215</name>
</gene>
<evidence type="ECO:0000256" key="4">
    <source>
        <dbReference type="ARBA" id="ARBA00051722"/>
    </source>
</evidence>
<dbReference type="Pfam" id="PF19567">
    <property type="entry name" value="CpsB_CapC"/>
    <property type="match status" value="1"/>
</dbReference>